<proteinExistence type="predicted"/>
<gene>
    <name evidence="2" type="ORF">LCGC14_1028620</name>
</gene>
<dbReference type="InterPro" id="IPR036259">
    <property type="entry name" value="MFS_trans_sf"/>
</dbReference>
<feature type="transmembrane region" description="Helical" evidence="1">
    <location>
        <begin position="206"/>
        <end position="235"/>
    </location>
</feature>
<accession>A0A0F9QDD6</accession>
<dbReference type="SUPFAM" id="SSF103473">
    <property type="entry name" value="MFS general substrate transporter"/>
    <property type="match status" value="1"/>
</dbReference>
<dbReference type="EMBL" id="LAZR01004159">
    <property type="protein sequence ID" value="KKN11231.1"/>
    <property type="molecule type" value="Genomic_DNA"/>
</dbReference>
<evidence type="ECO:0000313" key="2">
    <source>
        <dbReference type="EMBL" id="KKN11231.1"/>
    </source>
</evidence>
<organism evidence="2">
    <name type="scientific">marine sediment metagenome</name>
    <dbReference type="NCBI Taxonomy" id="412755"/>
    <lineage>
        <taxon>unclassified sequences</taxon>
        <taxon>metagenomes</taxon>
        <taxon>ecological metagenomes</taxon>
    </lineage>
</organism>
<name>A0A0F9QDD6_9ZZZZ</name>
<reference evidence="2" key="1">
    <citation type="journal article" date="2015" name="Nature">
        <title>Complex archaea that bridge the gap between prokaryotes and eukaryotes.</title>
        <authorList>
            <person name="Spang A."/>
            <person name="Saw J.H."/>
            <person name="Jorgensen S.L."/>
            <person name="Zaremba-Niedzwiedzka K."/>
            <person name="Martijn J."/>
            <person name="Lind A.E."/>
            <person name="van Eijk R."/>
            <person name="Schleper C."/>
            <person name="Guy L."/>
            <person name="Ettema T.J."/>
        </authorList>
    </citation>
    <scope>NUCLEOTIDE SEQUENCE</scope>
</reference>
<feature type="transmembrane region" description="Helical" evidence="1">
    <location>
        <begin position="77"/>
        <end position="97"/>
    </location>
</feature>
<feature type="transmembrane region" description="Helical" evidence="1">
    <location>
        <begin position="139"/>
        <end position="159"/>
    </location>
</feature>
<comment type="caution">
    <text evidence="2">The sequence shown here is derived from an EMBL/GenBank/DDBJ whole genome shotgun (WGS) entry which is preliminary data.</text>
</comment>
<keyword evidence="1" id="KW-0812">Transmembrane</keyword>
<sequence>MKVENIETRIDPECRKEFDDIREKVKEDKAENGISNKRVSDRAITKMIVKHDLWHRIKDDLVGFFYNKKAQVQTKSLFEFMIVAFLIIIIIGIFLYTHDVIVTNLLSPSLESAGQVNFTQAVLDTMGQINTAALAQANIIGIMILFSMSISLIFVAYLTRDENPSIFFVIDLIVIIFAYILAVYLANSYEIVIGSIPFSTIFTSNLSFSTAFLLLLPRMVVILGAIIMIVSYAAIPRRREEEIAGF</sequence>
<dbReference type="AlphaFoldDB" id="A0A0F9QDD6"/>
<keyword evidence="1" id="KW-1133">Transmembrane helix</keyword>
<evidence type="ECO:0000256" key="1">
    <source>
        <dbReference type="SAM" id="Phobius"/>
    </source>
</evidence>
<feature type="transmembrane region" description="Helical" evidence="1">
    <location>
        <begin position="166"/>
        <end position="186"/>
    </location>
</feature>
<protein>
    <submittedName>
        <fullName evidence="2">Uncharacterized protein</fullName>
    </submittedName>
</protein>
<keyword evidence="1" id="KW-0472">Membrane</keyword>